<keyword evidence="5" id="KW-0328">Glycosyltransferase</keyword>
<dbReference type="GO" id="GO:0009002">
    <property type="term" value="F:serine-type D-Ala-D-Ala carboxypeptidase activity"/>
    <property type="evidence" value="ECO:0007669"/>
    <property type="project" value="UniProtKB-EC"/>
</dbReference>
<comment type="similarity">
    <text evidence="1">In the C-terminal section; belongs to the transpeptidase family.</text>
</comment>
<keyword evidence="4" id="KW-0645">Protease</keyword>
<evidence type="ECO:0000256" key="14">
    <source>
        <dbReference type="SAM" id="MobiDB-lite"/>
    </source>
</evidence>
<dbReference type="InterPro" id="IPR023346">
    <property type="entry name" value="Lysozyme-like_dom_sf"/>
</dbReference>
<feature type="compositionally biased region" description="Basic residues" evidence="14">
    <location>
        <begin position="30"/>
        <end position="40"/>
    </location>
</feature>
<keyword evidence="9" id="KW-0573">Peptidoglycan synthesis</keyword>
<evidence type="ECO:0000259" key="16">
    <source>
        <dbReference type="Pfam" id="PF00905"/>
    </source>
</evidence>
<dbReference type="InterPro" id="IPR012338">
    <property type="entry name" value="Beta-lactam/transpept-like"/>
</dbReference>
<proteinExistence type="inferred from homology"/>
<evidence type="ECO:0000259" key="17">
    <source>
        <dbReference type="Pfam" id="PF00912"/>
    </source>
</evidence>
<evidence type="ECO:0000256" key="11">
    <source>
        <dbReference type="ARBA" id="ARBA00023316"/>
    </source>
</evidence>
<dbReference type="GO" id="GO:0008955">
    <property type="term" value="F:peptidoglycan glycosyltransferase activity"/>
    <property type="evidence" value="ECO:0007669"/>
    <property type="project" value="UniProtKB-EC"/>
</dbReference>
<organism evidence="18 19">
    <name type="scientific">Streptomyces xanthophaeus</name>
    <dbReference type="NCBI Taxonomy" id="67385"/>
    <lineage>
        <taxon>Bacteria</taxon>
        <taxon>Bacillati</taxon>
        <taxon>Actinomycetota</taxon>
        <taxon>Actinomycetes</taxon>
        <taxon>Kitasatosporales</taxon>
        <taxon>Streptomycetaceae</taxon>
        <taxon>Streptomyces</taxon>
    </lineage>
</organism>
<evidence type="ECO:0000256" key="3">
    <source>
        <dbReference type="ARBA" id="ARBA00022645"/>
    </source>
</evidence>
<dbReference type="Gene3D" id="1.10.3810.10">
    <property type="entry name" value="Biosynthetic peptidoglycan transglycosylase-like"/>
    <property type="match status" value="1"/>
</dbReference>
<dbReference type="Pfam" id="PF00905">
    <property type="entry name" value="Transpeptidase"/>
    <property type="match status" value="1"/>
</dbReference>
<dbReference type="FunFam" id="1.10.3810.10:FF:000001">
    <property type="entry name" value="Penicillin-binding protein 1A"/>
    <property type="match status" value="1"/>
</dbReference>
<dbReference type="InterPro" id="IPR001264">
    <property type="entry name" value="Glyco_trans_51"/>
</dbReference>
<dbReference type="InterPro" id="IPR001460">
    <property type="entry name" value="PCN-bd_Tpept"/>
</dbReference>
<dbReference type="GO" id="GO:0008658">
    <property type="term" value="F:penicillin binding"/>
    <property type="evidence" value="ECO:0007669"/>
    <property type="project" value="InterPro"/>
</dbReference>
<comment type="catalytic activity">
    <reaction evidence="13">
        <text>[GlcNAc-(1-&gt;4)-Mur2Ac(oyl-L-Ala-gamma-D-Glu-L-Lys-D-Ala-D-Ala)](n)-di-trans,octa-cis-undecaprenyl diphosphate + beta-D-GlcNAc-(1-&gt;4)-Mur2Ac(oyl-L-Ala-gamma-D-Glu-L-Lys-D-Ala-D-Ala)-di-trans,octa-cis-undecaprenyl diphosphate = [GlcNAc-(1-&gt;4)-Mur2Ac(oyl-L-Ala-gamma-D-Glu-L-Lys-D-Ala-D-Ala)](n+1)-di-trans,octa-cis-undecaprenyl diphosphate + di-trans,octa-cis-undecaprenyl diphosphate + H(+)</text>
        <dbReference type="Rhea" id="RHEA:23708"/>
        <dbReference type="Rhea" id="RHEA-COMP:9602"/>
        <dbReference type="Rhea" id="RHEA-COMP:9603"/>
        <dbReference type="ChEBI" id="CHEBI:15378"/>
        <dbReference type="ChEBI" id="CHEBI:58405"/>
        <dbReference type="ChEBI" id="CHEBI:60033"/>
        <dbReference type="ChEBI" id="CHEBI:78435"/>
        <dbReference type="EC" id="2.4.99.28"/>
    </reaction>
</comment>
<evidence type="ECO:0000256" key="6">
    <source>
        <dbReference type="ARBA" id="ARBA00022679"/>
    </source>
</evidence>
<evidence type="ECO:0000256" key="10">
    <source>
        <dbReference type="ARBA" id="ARBA00023268"/>
    </source>
</evidence>
<keyword evidence="8" id="KW-0133">Cell shape</keyword>
<keyword evidence="10" id="KW-0511">Multifunctional enzyme</keyword>
<sequence length="697" mass="75451">MRLPRKRRVDHTGRTDDTASPPPTEDRPERTRRRGRRAKGRARDRAKDPAGAGQKARRLRIDLPRRGRRGWRRWTPSWKLLSGLFLLFAGALAALAIVVYTRIEIPDPHDSARRQATVYYWADGSRMVSIGDVNRQDVTLAEVPESVQRAVIAAENEDFYSDSGISVTGIGRAAVNIAKGKETQGGSTLTQQYVKNTYLSQDQTVQRKIKEVFLSVKISNVLPKTEILQGYLNTSWFGRDAYGVQAASHAYYGIPAKDLNPSQGALLAAVLKGAESFDPSLSADNHERAEDRWSWILDRQVATGSMSAAERAKYTEFPEPKPPVKPTSQAGQTGYLVDIANKYLKSRGGITGEDLAGGGYRIHTTFEKDKVSALAKAVEKVRTDRLDPKNRAEDQHVQVGAASIRPKDGAVVAVYGGSDAIEHFTNNADTAGVPAASAFKPFVYAAALEEQLEGTQPPTESSAPLPPHPPTPETSVAASRFRTALVDSDHVPFVEAGKKIGLKKVKDLAVASGLREESMAELEPTFSIGTSTPSAIRLASAYTTFINKGQATDPYSVTKVERNGAAVEGFGRPKPRRAMSADTATIVGAALRHVGWNAIGPPTDQRTFVPSWAGKTGPNDRMNSAWFIGVTEELSTSVAMFRTKPDVTQLLPMQGVGGPDSERGSAFPPLIWKAYHEVVAPAPAPAVPDGPPPGTHP</sequence>
<evidence type="ECO:0000256" key="5">
    <source>
        <dbReference type="ARBA" id="ARBA00022676"/>
    </source>
</evidence>
<evidence type="ECO:0000256" key="9">
    <source>
        <dbReference type="ARBA" id="ARBA00022984"/>
    </source>
</evidence>
<name>A0A919GU85_9ACTN</name>
<evidence type="ECO:0000313" key="18">
    <source>
        <dbReference type="EMBL" id="GHI84913.1"/>
    </source>
</evidence>
<evidence type="ECO:0000256" key="2">
    <source>
        <dbReference type="ARBA" id="ARBA00007739"/>
    </source>
</evidence>
<dbReference type="InterPro" id="IPR036950">
    <property type="entry name" value="PBP_transglycosylase"/>
</dbReference>
<dbReference type="EMBL" id="BNEE01000006">
    <property type="protein sequence ID" value="GHI84913.1"/>
    <property type="molecule type" value="Genomic_DNA"/>
</dbReference>
<keyword evidence="7" id="KW-0378">Hydrolase</keyword>
<dbReference type="SUPFAM" id="SSF56601">
    <property type="entry name" value="beta-lactamase/transpeptidase-like"/>
    <property type="match status" value="1"/>
</dbReference>
<evidence type="ECO:0000256" key="12">
    <source>
        <dbReference type="ARBA" id="ARBA00034000"/>
    </source>
</evidence>
<comment type="similarity">
    <text evidence="2">In the N-terminal section; belongs to the glycosyltransferase 51 family.</text>
</comment>
<keyword evidence="19" id="KW-1185">Reference proteome</keyword>
<keyword evidence="15" id="KW-1133">Transmembrane helix</keyword>
<dbReference type="SUPFAM" id="SSF53955">
    <property type="entry name" value="Lysozyme-like"/>
    <property type="match status" value="1"/>
</dbReference>
<dbReference type="PANTHER" id="PTHR32282">
    <property type="entry name" value="BINDING PROTEIN TRANSPEPTIDASE, PUTATIVE-RELATED"/>
    <property type="match status" value="1"/>
</dbReference>
<feature type="region of interest" description="Disordered" evidence="14">
    <location>
        <begin position="1"/>
        <end position="58"/>
    </location>
</feature>
<reference evidence="18" key="1">
    <citation type="submission" date="2020-09" db="EMBL/GenBank/DDBJ databases">
        <title>Whole genome shotgun sequence of Streptomyces xanthophaeus NBRC 12829.</title>
        <authorList>
            <person name="Komaki H."/>
            <person name="Tamura T."/>
        </authorList>
    </citation>
    <scope>NUCLEOTIDE SEQUENCE</scope>
    <source>
        <strain evidence="18">NBRC 12829</strain>
    </source>
</reference>
<evidence type="ECO:0000256" key="7">
    <source>
        <dbReference type="ARBA" id="ARBA00022801"/>
    </source>
</evidence>
<keyword evidence="15" id="KW-0812">Transmembrane</keyword>
<accession>A0A919GU85</accession>
<protein>
    <submittedName>
        <fullName evidence="18">Penicillin-binding protein</fullName>
    </submittedName>
</protein>
<dbReference type="Pfam" id="PF00912">
    <property type="entry name" value="Transgly"/>
    <property type="match status" value="1"/>
</dbReference>
<feature type="domain" description="Penicillin-binding protein transpeptidase" evidence="16">
    <location>
        <begin position="404"/>
        <end position="639"/>
    </location>
</feature>
<dbReference type="OrthoDB" id="8865355at2"/>
<feature type="transmembrane region" description="Helical" evidence="15">
    <location>
        <begin position="78"/>
        <end position="100"/>
    </location>
</feature>
<dbReference type="AlphaFoldDB" id="A0A919GU85"/>
<comment type="caution">
    <text evidence="18">The sequence shown here is derived from an EMBL/GenBank/DDBJ whole genome shotgun (WGS) entry which is preliminary data.</text>
</comment>
<feature type="region of interest" description="Disordered" evidence="14">
    <location>
        <begin position="452"/>
        <end position="476"/>
    </location>
</feature>
<keyword evidence="3" id="KW-0121">Carboxypeptidase</keyword>
<evidence type="ECO:0000256" key="1">
    <source>
        <dbReference type="ARBA" id="ARBA00007090"/>
    </source>
</evidence>
<dbReference type="GO" id="GO:0006508">
    <property type="term" value="P:proteolysis"/>
    <property type="evidence" value="ECO:0007669"/>
    <property type="project" value="UniProtKB-KW"/>
</dbReference>
<gene>
    <name evidence="18" type="ORF">Sxan_22770</name>
</gene>
<evidence type="ECO:0000256" key="15">
    <source>
        <dbReference type="SAM" id="Phobius"/>
    </source>
</evidence>
<dbReference type="Gene3D" id="3.40.710.10">
    <property type="entry name" value="DD-peptidase/beta-lactamase superfamily"/>
    <property type="match status" value="1"/>
</dbReference>
<feature type="domain" description="Glycosyl transferase family 51" evidence="17">
    <location>
        <begin position="129"/>
        <end position="299"/>
    </location>
</feature>
<keyword evidence="6" id="KW-0808">Transferase</keyword>
<dbReference type="InterPro" id="IPR050396">
    <property type="entry name" value="Glycosyltr_51/Transpeptidase"/>
</dbReference>
<dbReference type="PANTHER" id="PTHR32282:SF34">
    <property type="entry name" value="PENICILLIN-BINDING PROTEIN 1A"/>
    <property type="match status" value="1"/>
</dbReference>
<dbReference type="GO" id="GO:0009252">
    <property type="term" value="P:peptidoglycan biosynthetic process"/>
    <property type="evidence" value="ECO:0007669"/>
    <property type="project" value="UniProtKB-KW"/>
</dbReference>
<keyword evidence="11" id="KW-0961">Cell wall biogenesis/degradation</keyword>
<dbReference type="GO" id="GO:0071555">
    <property type="term" value="P:cell wall organization"/>
    <property type="evidence" value="ECO:0007669"/>
    <property type="project" value="UniProtKB-KW"/>
</dbReference>
<comment type="catalytic activity">
    <reaction evidence="12">
        <text>Preferential cleavage: (Ac)2-L-Lys-D-Ala-|-D-Ala. Also transpeptidation of peptidyl-alanyl moieties that are N-acyl substituents of D-alanine.</text>
        <dbReference type="EC" id="3.4.16.4"/>
    </reaction>
</comment>
<keyword evidence="15" id="KW-0472">Membrane</keyword>
<evidence type="ECO:0000313" key="19">
    <source>
        <dbReference type="Proteomes" id="UP000600026"/>
    </source>
</evidence>
<dbReference type="Proteomes" id="UP000600026">
    <property type="component" value="Unassembled WGS sequence"/>
</dbReference>
<dbReference type="GO" id="GO:0008360">
    <property type="term" value="P:regulation of cell shape"/>
    <property type="evidence" value="ECO:0007669"/>
    <property type="project" value="UniProtKB-KW"/>
</dbReference>
<evidence type="ECO:0000256" key="13">
    <source>
        <dbReference type="ARBA" id="ARBA00049902"/>
    </source>
</evidence>
<evidence type="ECO:0000256" key="4">
    <source>
        <dbReference type="ARBA" id="ARBA00022670"/>
    </source>
</evidence>
<evidence type="ECO:0000256" key="8">
    <source>
        <dbReference type="ARBA" id="ARBA00022960"/>
    </source>
</evidence>
<dbReference type="GO" id="GO:0030288">
    <property type="term" value="C:outer membrane-bounded periplasmic space"/>
    <property type="evidence" value="ECO:0007669"/>
    <property type="project" value="TreeGrafter"/>
</dbReference>
<dbReference type="RefSeq" id="WP_078904525.1">
    <property type="nucleotide sequence ID" value="NZ_BNEE01000006.1"/>
</dbReference>